<proteinExistence type="inferred from homology"/>
<evidence type="ECO:0000256" key="1">
    <source>
        <dbReference type="ARBA" id="ARBA00004141"/>
    </source>
</evidence>
<protein>
    <submittedName>
        <fullName evidence="8">Xanthine permease</fullName>
    </submittedName>
</protein>
<keyword evidence="3" id="KW-0813">Transport</keyword>
<feature type="transmembrane region" description="Helical" evidence="7">
    <location>
        <begin position="129"/>
        <end position="150"/>
    </location>
</feature>
<reference evidence="8" key="2">
    <citation type="submission" date="2019-02" db="EMBL/GenBank/DDBJ databases">
        <authorList>
            <person name="Chen S.-C."/>
            <person name="Chien H.-H."/>
            <person name="Lai M.-C."/>
        </authorList>
    </citation>
    <scope>NUCLEOTIDE SEQUENCE</scope>
    <source>
        <strain evidence="8">N2F9704</strain>
    </source>
</reference>
<feature type="transmembrane region" description="Helical" evidence="7">
    <location>
        <begin position="336"/>
        <end position="356"/>
    </location>
</feature>
<comment type="subcellular location">
    <subcellularLocation>
        <location evidence="1">Membrane</location>
        <topology evidence="1">Multi-pass membrane protein</topology>
    </subcellularLocation>
</comment>
<accession>A0A8A3S4J2</accession>
<dbReference type="KEGG" id="maqe:RJ40_06630"/>
<dbReference type="PANTHER" id="PTHR42810:SF1">
    <property type="entry name" value="PURINE PERMEASE YWDJ-RELATED"/>
    <property type="match status" value="1"/>
</dbReference>
<dbReference type="Proteomes" id="UP001042704">
    <property type="component" value="Chromosome"/>
</dbReference>
<evidence type="ECO:0000313" key="8">
    <source>
        <dbReference type="EMBL" id="QSZ67197.1"/>
    </source>
</evidence>
<dbReference type="RefSeq" id="WP_265580086.1">
    <property type="nucleotide sequence ID" value="NZ_CP036172.1"/>
</dbReference>
<evidence type="ECO:0000256" key="6">
    <source>
        <dbReference type="ARBA" id="ARBA00023136"/>
    </source>
</evidence>
<feature type="transmembrane region" description="Helical" evidence="7">
    <location>
        <begin position="400"/>
        <end position="419"/>
    </location>
</feature>
<gene>
    <name evidence="8" type="ORF">RJ40_06630</name>
</gene>
<evidence type="ECO:0000313" key="9">
    <source>
        <dbReference type="Proteomes" id="UP001042704"/>
    </source>
</evidence>
<evidence type="ECO:0000256" key="5">
    <source>
        <dbReference type="ARBA" id="ARBA00022989"/>
    </source>
</evidence>
<evidence type="ECO:0000256" key="2">
    <source>
        <dbReference type="ARBA" id="ARBA00008821"/>
    </source>
</evidence>
<feature type="transmembrane region" description="Helical" evidence="7">
    <location>
        <begin position="184"/>
        <end position="205"/>
    </location>
</feature>
<feature type="transmembrane region" description="Helical" evidence="7">
    <location>
        <begin position="47"/>
        <end position="67"/>
    </location>
</feature>
<organism evidence="8 9">
    <name type="scientific">Methanofollis aquaemaris</name>
    <dbReference type="NCBI Taxonomy" id="126734"/>
    <lineage>
        <taxon>Archaea</taxon>
        <taxon>Methanobacteriati</taxon>
        <taxon>Methanobacteriota</taxon>
        <taxon>Stenosarchaea group</taxon>
        <taxon>Methanomicrobia</taxon>
        <taxon>Methanomicrobiales</taxon>
        <taxon>Methanomicrobiaceae</taxon>
        <taxon>Methanofollis</taxon>
    </lineage>
</organism>
<keyword evidence="9" id="KW-1185">Reference proteome</keyword>
<keyword evidence="6 7" id="KW-0472">Membrane</keyword>
<feature type="transmembrane region" description="Helical" evidence="7">
    <location>
        <begin position="74"/>
        <end position="91"/>
    </location>
</feature>
<evidence type="ECO:0000256" key="7">
    <source>
        <dbReference type="SAM" id="Phobius"/>
    </source>
</evidence>
<feature type="transmembrane region" description="Helical" evidence="7">
    <location>
        <begin position="225"/>
        <end position="244"/>
    </location>
</feature>
<dbReference type="EMBL" id="CP036172">
    <property type="protein sequence ID" value="QSZ67197.1"/>
    <property type="molecule type" value="Genomic_DNA"/>
</dbReference>
<dbReference type="PANTHER" id="PTHR42810">
    <property type="entry name" value="PURINE PERMEASE C1399.01C-RELATED"/>
    <property type="match status" value="1"/>
</dbReference>
<feature type="transmembrane region" description="Helical" evidence="7">
    <location>
        <begin position="307"/>
        <end position="330"/>
    </location>
</feature>
<feature type="transmembrane region" description="Helical" evidence="7">
    <location>
        <begin position="156"/>
        <end position="177"/>
    </location>
</feature>
<dbReference type="GeneID" id="76424023"/>
<dbReference type="Pfam" id="PF00860">
    <property type="entry name" value="Xan_ur_permease"/>
    <property type="match status" value="1"/>
</dbReference>
<dbReference type="GO" id="GO:0005886">
    <property type="term" value="C:plasma membrane"/>
    <property type="evidence" value="ECO:0007669"/>
    <property type="project" value="TreeGrafter"/>
</dbReference>
<comment type="similarity">
    <text evidence="2">Belongs to the nucleobase:cation symporter-2 (NCS2) (TC 2.A.40) family.</text>
</comment>
<keyword evidence="5 7" id="KW-1133">Transmembrane helix</keyword>
<evidence type="ECO:0000256" key="3">
    <source>
        <dbReference type="ARBA" id="ARBA00022448"/>
    </source>
</evidence>
<name>A0A8A3S4J2_9EURY</name>
<sequence length="424" mass="44017">MDFTYGIDDKPEFGKLLLFGLQWLAVSVPAILIIGGVVAAFEPDGSAIAYLQKLFLLIALVLLVQVLWGHRLPLVVGPATVLLIGVIASMSQGVGVINSSLVIGGVVLAVLAATGLFKYLKPLFTPRVIVVILMLIAFTLAPVILNLITGEGAVPVVYNFVFALVLALVVFIANGLLKGVWKSTLAMWALLLGSLTYFGLFGTFIPPSAETAFLALPGELIAPLVAPEASVLIAFLICFLALAINELGSIQSVGSLLKAENMDTRVNRGMTVTGAGNALSGLAGVIGPVDFSLSPGVIAATGCASRFALVPAALALMAIGFSPLLIGYLGCIPSPVIGVVLTYVMTAQIAAGLMLGDENNAFKSFDDGVIIGMPLLVGTVVAFIPPALAAQFSAATRPLLANGFVAGVVLVLILEHLVYRKRPE</sequence>
<feature type="transmembrane region" description="Helical" evidence="7">
    <location>
        <begin position="368"/>
        <end position="388"/>
    </location>
</feature>
<dbReference type="AlphaFoldDB" id="A0A8A3S4J2"/>
<dbReference type="NCBIfam" id="NF037981">
    <property type="entry name" value="NCS2_1"/>
    <property type="match status" value="1"/>
</dbReference>
<dbReference type="GO" id="GO:0042907">
    <property type="term" value="F:xanthine transmembrane transporter activity"/>
    <property type="evidence" value="ECO:0007669"/>
    <property type="project" value="TreeGrafter"/>
</dbReference>
<feature type="transmembrane region" description="Helical" evidence="7">
    <location>
        <begin position="97"/>
        <end position="117"/>
    </location>
</feature>
<dbReference type="InterPro" id="IPR006043">
    <property type="entry name" value="NCS2"/>
</dbReference>
<reference evidence="8" key="1">
    <citation type="journal article" date="2001" name="Int. J. Syst. Evol. Microbiol.">
        <title>Methanofollis aquaemaris sp. nov., a methanogen isolated from an aquaculture fish pond.</title>
        <authorList>
            <person name="Lai M.C."/>
            <person name="Chen S.C."/>
        </authorList>
    </citation>
    <scope>NUCLEOTIDE SEQUENCE</scope>
    <source>
        <strain evidence="8">N2F9704</strain>
    </source>
</reference>
<evidence type="ECO:0000256" key="4">
    <source>
        <dbReference type="ARBA" id="ARBA00022692"/>
    </source>
</evidence>
<feature type="transmembrane region" description="Helical" evidence="7">
    <location>
        <begin position="16"/>
        <end position="41"/>
    </location>
</feature>
<keyword evidence="4 7" id="KW-0812">Transmembrane</keyword>